<evidence type="ECO:0000256" key="1">
    <source>
        <dbReference type="SAM" id="MobiDB-lite"/>
    </source>
</evidence>
<proteinExistence type="predicted"/>
<accession>A0A7I8JXF8</accession>
<organism evidence="2 3">
    <name type="scientific">Spirodela intermedia</name>
    <name type="common">Intermediate duckweed</name>
    <dbReference type="NCBI Taxonomy" id="51605"/>
    <lineage>
        <taxon>Eukaryota</taxon>
        <taxon>Viridiplantae</taxon>
        <taxon>Streptophyta</taxon>
        <taxon>Embryophyta</taxon>
        <taxon>Tracheophyta</taxon>
        <taxon>Spermatophyta</taxon>
        <taxon>Magnoliopsida</taxon>
        <taxon>Liliopsida</taxon>
        <taxon>Araceae</taxon>
        <taxon>Lemnoideae</taxon>
        <taxon>Spirodela</taxon>
    </lineage>
</organism>
<feature type="region of interest" description="Disordered" evidence="1">
    <location>
        <begin position="1"/>
        <end position="20"/>
    </location>
</feature>
<keyword evidence="3" id="KW-1185">Reference proteome</keyword>
<protein>
    <submittedName>
        <fullName evidence="2">Uncharacterized protein</fullName>
    </submittedName>
</protein>
<sequence>MSKSTMSKDGVDTSCDKGKS</sequence>
<evidence type="ECO:0000313" key="3">
    <source>
        <dbReference type="Proteomes" id="UP000663760"/>
    </source>
</evidence>
<reference evidence="2" key="1">
    <citation type="submission" date="2020-02" db="EMBL/GenBank/DDBJ databases">
        <authorList>
            <person name="Scholz U."/>
            <person name="Mascher M."/>
            <person name="Fiebig A."/>
        </authorList>
    </citation>
    <scope>NUCLEOTIDE SEQUENCE</scope>
</reference>
<evidence type="ECO:0000313" key="2">
    <source>
        <dbReference type="EMBL" id="CAA7388570.1"/>
    </source>
</evidence>
<feature type="compositionally biased region" description="Basic and acidic residues" evidence="1">
    <location>
        <begin position="9"/>
        <end position="20"/>
    </location>
</feature>
<name>A0A7I8JXF8_SPIIN</name>
<dbReference type="AlphaFoldDB" id="A0A7I8JXF8"/>
<gene>
    <name evidence="2" type="ORF">SI8410_01000779</name>
</gene>
<dbReference type="Proteomes" id="UP000663760">
    <property type="component" value="Chromosome 1"/>
</dbReference>
<dbReference type="EMBL" id="LR746264">
    <property type="protein sequence ID" value="CAA7388570.1"/>
    <property type="molecule type" value="Genomic_DNA"/>
</dbReference>